<dbReference type="InterPro" id="IPR016181">
    <property type="entry name" value="Acyl_CoA_acyltransferase"/>
</dbReference>
<dbReference type="AlphaFoldDB" id="A0A927AQV8"/>
<feature type="domain" description="N-acetyltransferase" evidence="1">
    <location>
        <begin position="13"/>
        <end position="147"/>
    </location>
</feature>
<evidence type="ECO:0000313" key="2">
    <source>
        <dbReference type="EMBL" id="MBD2701308.1"/>
    </source>
</evidence>
<dbReference type="PROSITE" id="PS51186">
    <property type="entry name" value="GNAT"/>
    <property type="match status" value="1"/>
</dbReference>
<dbReference type="Pfam" id="PF13302">
    <property type="entry name" value="Acetyltransf_3"/>
    <property type="match status" value="1"/>
</dbReference>
<organism evidence="2 3">
    <name type="scientific">Spirosoma profusum</name>
    <dbReference type="NCBI Taxonomy" id="2771354"/>
    <lineage>
        <taxon>Bacteria</taxon>
        <taxon>Pseudomonadati</taxon>
        <taxon>Bacteroidota</taxon>
        <taxon>Cytophagia</taxon>
        <taxon>Cytophagales</taxon>
        <taxon>Cytophagaceae</taxon>
        <taxon>Spirosoma</taxon>
    </lineage>
</organism>
<dbReference type="EMBL" id="JACWZY010000008">
    <property type="protein sequence ID" value="MBD2701308.1"/>
    <property type="molecule type" value="Genomic_DNA"/>
</dbReference>
<dbReference type="RefSeq" id="WP_190887168.1">
    <property type="nucleotide sequence ID" value="NZ_JACWZY010000008.1"/>
</dbReference>
<dbReference type="InterPro" id="IPR000182">
    <property type="entry name" value="GNAT_dom"/>
</dbReference>
<dbReference type="CDD" id="cd04301">
    <property type="entry name" value="NAT_SF"/>
    <property type="match status" value="1"/>
</dbReference>
<sequence>MAVIQLVPIGQSGEILNVPGPLSDLISDVIDGTVTLYKTSGFVPPWTGYLALLNNNVVGTCAFKTPPSANAVEIAYFTFPDFEGQGIATAMARDLVRIAQTTDSGIRIKAQTMPESNASTAILRKIGFSWVGTVIHPEDGEVWEWQL</sequence>
<comment type="caution">
    <text evidence="2">The sequence shown here is derived from an EMBL/GenBank/DDBJ whole genome shotgun (WGS) entry which is preliminary data.</text>
</comment>
<evidence type="ECO:0000259" key="1">
    <source>
        <dbReference type="PROSITE" id="PS51186"/>
    </source>
</evidence>
<dbReference type="GO" id="GO:0016747">
    <property type="term" value="F:acyltransferase activity, transferring groups other than amino-acyl groups"/>
    <property type="evidence" value="ECO:0007669"/>
    <property type="project" value="InterPro"/>
</dbReference>
<protein>
    <submittedName>
        <fullName evidence="2">GNAT family N-acetyltransferase</fullName>
    </submittedName>
</protein>
<name>A0A927AQV8_9BACT</name>
<dbReference type="Gene3D" id="3.40.630.30">
    <property type="match status" value="1"/>
</dbReference>
<proteinExistence type="predicted"/>
<reference evidence="2" key="1">
    <citation type="submission" date="2020-09" db="EMBL/GenBank/DDBJ databases">
        <authorList>
            <person name="Kim M.K."/>
        </authorList>
    </citation>
    <scope>NUCLEOTIDE SEQUENCE</scope>
    <source>
        <strain evidence="2">BT702</strain>
    </source>
</reference>
<accession>A0A927AQV8</accession>
<gene>
    <name evidence="2" type="ORF">IC229_11715</name>
</gene>
<dbReference type="SUPFAM" id="SSF55729">
    <property type="entry name" value="Acyl-CoA N-acyltransferases (Nat)"/>
    <property type="match status" value="1"/>
</dbReference>
<dbReference type="Proteomes" id="UP000598820">
    <property type="component" value="Unassembled WGS sequence"/>
</dbReference>
<evidence type="ECO:0000313" key="3">
    <source>
        <dbReference type="Proteomes" id="UP000598820"/>
    </source>
</evidence>
<keyword evidence="3" id="KW-1185">Reference proteome</keyword>